<dbReference type="InterPro" id="IPR022790">
    <property type="entry name" value="GH26_dom"/>
</dbReference>
<dbReference type="GO" id="GO:0016985">
    <property type="term" value="F:mannan endo-1,4-beta-mannosidase activity"/>
    <property type="evidence" value="ECO:0007669"/>
    <property type="project" value="InterPro"/>
</dbReference>
<dbReference type="PROSITE" id="PS51764">
    <property type="entry name" value="GH26"/>
    <property type="match status" value="1"/>
</dbReference>
<dbReference type="Pfam" id="PF02156">
    <property type="entry name" value="Glyco_hydro_26"/>
    <property type="match status" value="1"/>
</dbReference>
<dbReference type="OrthoDB" id="9802773at2"/>
<feature type="active site" description="Proton donor" evidence="4">
    <location>
        <position position="234"/>
    </location>
</feature>
<evidence type="ECO:0000256" key="5">
    <source>
        <dbReference type="SAM" id="SignalP"/>
    </source>
</evidence>
<dbReference type="SUPFAM" id="SSF51445">
    <property type="entry name" value="(Trans)glycosidases"/>
    <property type="match status" value="1"/>
</dbReference>
<keyword evidence="8" id="KW-1185">Reference proteome</keyword>
<feature type="chain" id="PRO_5020704040" evidence="5">
    <location>
        <begin position="31"/>
        <end position="529"/>
    </location>
</feature>
<protein>
    <submittedName>
        <fullName evidence="7">Copper amine oxidase</fullName>
    </submittedName>
</protein>
<name>A0A4U0F9V1_9BACL</name>
<accession>A0A4U0F9V1</accession>
<evidence type="ECO:0000256" key="2">
    <source>
        <dbReference type="ARBA" id="ARBA00022801"/>
    </source>
</evidence>
<dbReference type="Proteomes" id="UP000309673">
    <property type="component" value="Unassembled WGS sequence"/>
</dbReference>
<dbReference type="Gene3D" id="3.20.20.80">
    <property type="entry name" value="Glycosidases"/>
    <property type="match status" value="1"/>
</dbReference>
<keyword evidence="3 4" id="KW-0326">Glycosidase</keyword>
<comment type="caution">
    <text evidence="7">The sequence shown here is derived from an EMBL/GenBank/DDBJ whole genome shotgun (WGS) entry which is preliminary data.</text>
</comment>
<organism evidence="7 8">
    <name type="scientific">Cohnella pontilimi</name>
    <dbReference type="NCBI Taxonomy" id="2564100"/>
    <lineage>
        <taxon>Bacteria</taxon>
        <taxon>Bacillati</taxon>
        <taxon>Bacillota</taxon>
        <taxon>Bacilli</taxon>
        <taxon>Bacillales</taxon>
        <taxon>Paenibacillaceae</taxon>
        <taxon>Cohnella</taxon>
    </lineage>
</organism>
<dbReference type="GO" id="GO:0006080">
    <property type="term" value="P:substituted mannan metabolic process"/>
    <property type="evidence" value="ECO:0007669"/>
    <property type="project" value="InterPro"/>
</dbReference>
<evidence type="ECO:0000313" key="7">
    <source>
        <dbReference type="EMBL" id="TJY41400.1"/>
    </source>
</evidence>
<comment type="similarity">
    <text evidence="1 4">Belongs to the glycosyl hydrolase 26 family.</text>
</comment>
<proteinExistence type="inferred from homology"/>
<evidence type="ECO:0000256" key="1">
    <source>
        <dbReference type="ARBA" id="ARBA00007754"/>
    </source>
</evidence>
<dbReference type="InterPro" id="IPR000805">
    <property type="entry name" value="Glyco_hydro_26"/>
</dbReference>
<feature type="domain" description="GH26" evidence="6">
    <location>
        <begin position="107"/>
        <end position="404"/>
    </location>
</feature>
<sequence>MMNKKPFTLLSVVFAAAVFFSGLHMTPAIAADPGKTVNSLIAQMNNAVKKKAWNQAATYAKKIAVYYDDRKMYEPAAQYYALTDQYWTRYGKPDWGITSQIRGDHIRTVVDTYAEIPAVPGKKLEKFEPLTGMYVGMYPAGKPIKGSPAMAEQAFGKKHAIYLTYTRWRQTYPKTNSVFPVAYAEEIAKLGGAIQIGWEPMNGLDDVKDDEYVRQFAREAKASGIPVFLRYASEMNGEWVPWNGDPKKYIEKFRLIHDIMAEEAPNVTMVWSPNFLPRGNIDVYYPGDKYVDWVGFSLYIIPFSHGELKLGGNPIDYMKPLYDKYSKKPIMISEGAVSFYSYQLDKDYTKWGMGQLANYYAYMPRLLPQVKAMTYFDLDKRTTNYDNQNNNYDLHDRPEMLNTYIKLTSSPYFLTSVQDGAVPESAVTYKPLSQVRELSGKVKLFTYVKLPLGQQPYAVHLYDGKKLLLKRAYAPPFDMEVDFDQLPASGKLTVKVLDEKFRVLVTKEMPYQKSATVAFFGFQAMPSPL</sequence>
<dbReference type="AlphaFoldDB" id="A0A4U0F9V1"/>
<dbReference type="PANTHER" id="PTHR40079">
    <property type="entry name" value="MANNAN ENDO-1,4-BETA-MANNOSIDASE E-RELATED"/>
    <property type="match status" value="1"/>
</dbReference>
<evidence type="ECO:0000313" key="8">
    <source>
        <dbReference type="Proteomes" id="UP000309673"/>
    </source>
</evidence>
<keyword evidence="5" id="KW-0732">Signal</keyword>
<reference evidence="7 8" key="1">
    <citation type="submission" date="2019-04" db="EMBL/GenBank/DDBJ databases">
        <title>Cohnella sp. nov., isolated from soil.</title>
        <authorList>
            <person name="Kim W."/>
        </authorList>
    </citation>
    <scope>NUCLEOTIDE SEQUENCE [LARGE SCALE GENOMIC DNA]</scope>
    <source>
        <strain evidence="7 8">CAU 1483</strain>
    </source>
</reference>
<keyword evidence="2 4" id="KW-0378">Hydrolase</keyword>
<gene>
    <name evidence="7" type="ORF">E5161_13390</name>
</gene>
<feature type="signal peptide" evidence="5">
    <location>
        <begin position="1"/>
        <end position="30"/>
    </location>
</feature>
<dbReference type="PANTHER" id="PTHR40079:SF4">
    <property type="entry name" value="GH26 DOMAIN-CONTAINING PROTEIN-RELATED"/>
    <property type="match status" value="1"/>
</dbReference>
<dbReference type="RefSeq" id="WP_136778319.1">
    <property type="nucleotide sequence ID" value="NZ_SUPK01000006.1"/>
</dbReference>
<evidence type="ECO:0000256" key="4">
    <source>
        <dbReference type="PROSITE-ProRule" id="PRU01100"/>
    </source>
</evidence>
<feature type="active site" description="Nucleophile" evidence="4">
    <location>
        <position position="334"/>
    </location>
</feature>
<evidence type="ECO:0000256" key="3">
    <source>
        <dbReference type="ARBA" id="ARBA00023295"/>
    </source>
</evidence>
<dbReference type="EMBL" id="SUPK01000006">
    <property type="protein sequence ID" value="TJY41400.1"/>
    <property type="molecule type" value="Genomic_DNA"/>
</dbReference>
<evidence type="ECO:0000259" key="6">
    <source>
        <dbReference type="PROSITE" id="PS51764"/>
    </source>
</evidence>
<dbReference type="InterPro" id="IPR017853">
    <property type="entry name" value="GH"/>
</dbReference>